<proteinExistence type="predicted"/>
<dbReference type="AlphaFoldDB" id="A0A8S4AC32"/>
<gene>
    <name evidence="1" type="ORF">MMEN_LOCUS406</name>
</gene>
<feature type="non-terminal residue" evidence="1">
    <location>
        <position position="387"/>
    </location>
</feature>
<organism evidence="1 2">
    <name type="scientific">Menidia menidia</name>
    <name type="common">Atlantic silverside</name>
    <dbReference type="NCBI Taxonomy" id="238744"/>
    <lineage>
        <taxon>Eukaryota</taxon>
        <taxon>Metazoa</taxon>
        <taxon>Chordata</taxon>
        <taxon>Craniata</taxon>
        <taxon>Vertebrata</taxon>
        <taxon>Euteleostomi</taxon>
        <taxon>Actinopterygii</taxon>
        <taxon>Neopterygii</taxon>
        <taxon>Teleostei</taxon>
        <taxon>Neoteleostei</taxon>
        <taxon>Acanthomorphata</taxon>
        <taxon>Ovalentaria</taxon>
        <taxon>Atherinomorphae</taxon>
        <taxon>Atheriniformes</taxon>
        <taxon>Atherinopsidae</taxon>
        <taxon>Menidiinae</taxon>
        <taxon>Menidia</taxon>
    </lineage>
</organism>
<protein>
    <submittedName>
        <fullName evidence="1">(Atlantic silverside) hypothetical protein</fullName>
    </submittedName>
</protein>
<dbReference type="SUPFAM" id="SSF49899">
    <property type="entry name" value="Concanavalin A-like lectins/glucanases"/>
    <property type="match status" value="1"/>
</dbReference>
<evidence type="ECO:0000313" key="2">
    <source>
        <dbReference type="Proteomes" id="UP000677803"/>
    </source>
</evidence>
<reference evidence="1" key="1">
    <citation type="submission" date="2021-05" db="EMBL/GenBank/DDBJ databases">
        <authorList>
            <person name="Tigano A."/>
        </authorList>
    </citation>
    <scope>NUCLEOTIDE SEQUENCE</scope>
</reference>
<dbReference type="OrthoDB" id="5984158at2759"/>
<evidence type="ECO:0000313" key="1">
    <source>
        <dbReference type="EMBL" id="CAG5853713.1"/>
    </source>
</evidence>
<name>A0A8S4AC32_9TELE</name>
<dbReference type="EMBL" id="CAJRST010000001">
    <property type="protein sequence ID" value="CAG5853713.1"/>
    <property type="molecule type" value="Genomic_DNA"/>
</dbReference>
<accession>A0A8S4AC32</accession>
<comment type="caution">
    <text evidence="1">The sequence shown here is derived from an EMBL/GenBank/DDBJ whole genome shotgun (WGS) entry which is preliminary data.</text>
</comment>
<keyword evidence="2" id="KW-1185">Reference proteome</keyword>
<dbReference type="Gene3D" id="2.60.120.200">
    <property type="match status" value="1"/>
</dbReference>
<dbReference type="Proteomes" id="UP000677803">
    <property type="component" value="Unassembled WGS sequence"/>
</dbReference>
<dbReference type="InterPro" id="IPR013320">
    <property type="entry name" value="ConA-like_dom_sf"/>
</dbReference>
<sequence>MTVITYSNVAGRLQNKIQVPEHPSACGNVPLHLCEILEPGTMQDPSEIQDRCGVKRLRQTKEREGKKQRNVQRTWLTLGRGVNRNREEPREDEKECQENRIKLKMTETHVTGTLTVIKTEGEIIQRENRMKEKKVWLGFPWLLPWKNMNKQGTKKQVNVIGLRWQDVFFWLPLLFLTLCPKPTSSQGHFPQMENIAAFKRVSTHPPRSTCGVPERSSYCQSPSSQAELLTCFQAFCDQECPYRSSTPPYAPLLLAAHRGTCVTEDIHETRPWTRTDTGTSTGSDGISAGSGSVLFQPGQDGCLVSPPSQALGALGSLTLALWIKPSSTGEMMLLEKSAGKQLVFSLTVSEQAVTMRYGQSNSDTALTVNFKTEGRLQLETWTHLTLQ</sequence>